<dbReference type="InterPro" id="IPR000232">
    <property type="entry name" value="HSF_DNA-bd"/>
</dbReference>
<dbReference type="PANTHER" id="PTHR10015:SF336">
    <property type="entry name" value="HEAT SHOCK TRANSCRIPTION FACTOR, Y-LINKED"/>
    <property type="match status" value="1"/>
</dbReference>
<keyword evidence="11" id="KW-1185">Reference proteome</keyword>
<protein>
    <recommendedName>
        <fullName evidence="9">HSF-type DNA-binding domain-containing protein</fullName>
    </recommendedName>
</protein>
<dbReference type="Proteomes" id="UP000694387">
    <property type="component" value="Chromosome 4"/>
</dbReference>
<reference evidence="10" key="3">
    <citation type="submission" date="2025-09" db="UniProtKB">
        <authorList>
            <consortium name="Ensembl"/>
        </authorList>
    </citation>
    <scope>IDENTIFICATION</scope>
</reference>
<reference evidence="10 11" key="1">
    <citation type="journal article" date="2020" name="Nat. Commun.">
        <title>Donkey genomes provide new insights into domestication and selection for coat color.</title>
        <authorList>
            <person name="Wang"/>
            <person name="C."/>
            <person name="Li"/>
            <person name="H."/>
            <person name="Guo"/>
            <person name="Y."/>
            <person name="Huang"/>
            <person name="J."/>
            <person name="Sun"/>
            <person name="Y."/>
            <person name="Min"/>
            <person name="J."/>
            <person name="Wang"/>
            <person name="J."/>
            <person name="Fang"/>
            <person name="X."/>
            <person name="Zhao"/>
            <person name="Z."/>
            <person name="Wang"/>
            <person name="S."/>
            <person name="Zhang"/>
            <person name="Y."/>
            <person name="Liu"/>
            <person name="Q."/>
            <person name="Jiang"/>
            <person name="Q."/>
            <person name="Wang"/>
            <person name="X."/>
            <person name="Guo"/>
            <person name="Y."/>
            <person name="Yang"/>
            <person name="C."/>
            <person name="Wang"/>
            <person name="Y."/>
            <person name="Tian"/>
            <person name="F."/>
            <person name="Zhuang"/>
            <person name="G."/>
            <person name="Fan"/>
            <person name="Y."/>
            <person name="Gao"/>
            <person name="Q."/>
            <person name="Li"/>
            <person name="Y."/>
            <person name="Ju"/>
            <person name="Z."/>
            <person name="Li"/>
            <person name="J."/>
            <person name="Li"/>
            <person name="R."/>
            <person name="Hou"/>
            <person name="M."/>
            <person name="Yang"/>
            <person name="G."/>
            <person name="Liu"/>
            <person name="G."/>
            <person name="Liu"/>
            <person name="W."/>
            <person name="Guo"/>
            <person name="J."/>
            <person name="Pan"/>
            <person name="S."/>
            <person name="Fan"/>
            <person name="G."/>
            <person name="Zhang"/>
            <person name="W."/>
            <person name="Zhang"/>
            <person name="R."/>
            <person name="Yu"/>
            <person name="J."/>
            <person name="Zhang"/>
            <person name="X."/>
            <person name="Yin"/>
            <person name="Q."/>
            <person name="Ji"/>
            <person name="C."/>
            <person name="Jin"/>
            <person name="Y."/>
            <person name="Yue"/>
            <person name="G."/>
            <person name="Liu"/>
            <person name="M."/>
            <person name="Xu"/>
            <person name="J."/>
            <person name="Liu"/>
            <person name="S."/>
            <person name="Jordana"/>
            <person name="J."/>
            <person name="Noce"/>
            <person name="A."/>
            <person name="Amills"/>
            <person name="M."/>
            <person name="Wu"/>
            <person name="D.D."/>
            <person name="Li"/>
            <person name="S."/>
            <person name="Zhou"/>
            <person name="X. and Zhong"/>
            <person name="J."/>
        </authorList>
    </citation>
    <scope>NUCLEOTIDE SEQUENCE [LARGE SCALE GENOMIC DNA]</scope>
</reference>
<comment type="similarity">
    <text evidence="2 7">Belongs to the HSF family.</text>
</comment>
<dbReference type="FunFam" id="1.10.10.10:FF:000349">
    <property type="entry name" value="Heat shock transcription factor, Y-linked"/>
    <property type="match status" value="1"/>
</dbReference>
<organism evidence="10 11">
    <name type="scientific">Equus asinus</name>
    <name type="common">Donkey</name>
    <name type="synonym">Equus africanus asinus</name>
    <dbReference type="NCBI Taxonomy" id="9793"/>
    <lineage>
        <taxon>Eukaryota</taxon>
        <taxon>Metazoa</taxon>
        <taxon>Chordata</taxon>
        <taxon>Craniata</taxon>
        <taxon>Vertebrata</taxon>
        <taxon>Euteleostomi</taxon>
        <taxon>Mammalia</taxon>
        <taxon>Eutheria</taxon>
        <taxon>Laurasiatheria</taxon>
        <taxon>Perissodactyla</taxon>
        <taxon>Equidae</taxon>
        <taxon>Equus</taxon>
    </lineage>
</organism>
<reference evidence="10" key="2">
    <citation type="submission" date="2025-08" db="UniProtKB">
        <authorList>
            <consortium name="Ensembl"/>
        </authorList>
    </citation>
    <scope>IDENTIFICATION</scope>
</reference>
<keyword evidence="5" id="KW-0804">Transcription</keyword>
<dbReference type="GeneTree" id="ENSGT00940000157452"/>
<dbReference type="SMART" id="SM00415">
    <property type="entry name" value="HSF"/>
    <property type="match status" value="1"/>
</dbReference>
<dbReference type="KEGG" id="eai:106846529"/>
<evidence type="ECO:0000259" key="9">
    <source>
        <dbReference type="SMART" id="SM00415"/>
    </source>
</evidence>
<feature type="region of interest" description="Disordered" evidence="8">
    <location>
        <begin position="1"/>
        <end position="31"/>
    </location>
</feature>
<evidence type="ECO:0000256" key="2">
    <source>
        <dbReference type="ARBA" id="ARBA00006403"/>
    </source>
</evidence>
<comment type="subcellular location">
    <subcellularLocation>
        <location evidence="1">Nucleus</location>
    </subcellularLocation>
</comment>
<dbReference type="InterPro" id="IPR036388">
    <property type="entry name" value="WH-like_DNA-bd_sf"/>
</dbReference>
<evidence type="ECO:0000313" key="11">
    <source>
        <dbReference type="Proteomes" id="UP000694387"/>
    </source>
</evidence>
<accession>A0A8C4M2N7</accession>
<dbReference type="GeneID" id="123285100"/>
<evidence type="ECO:0000256" key="4">
    <source>
        <dbReference type="ARBA" id="ARBA00023125"/>
    </source>
</evidence>
<evidence type="ECO:0000256" key="7">
    <source>
        <dbReference type="RuleBase" id="RU004020"/>
    </source>
</evidence>
<dbReference type="Pfam" id="PF00447">
    <property type="entry name" value="HSF_DNA-bind"/>
    <property type="match status" value="1"/>
</dbReference>
<feature type="domain" description="HSF-type DNA-binding" evidence="9">
    <location>
        <begin position="76"/>
        <end position="195"/>
    </location>
</feature>
<sequence length="403" mass="45348">MAHISSEIQDGSPKDGSTGKDTSIRSPSCDHTFTGDSELRSLIEEKAFQALSEGSLIKRPHHTFCVSDPEEDNDCLSLTFPRKLWKITESNHFKSIWWDENGTSIVINEELFKKEVLEKKAPFRIFGTDSMKSFVRQLNLYGFRKMRPNFQRSASLADFLAEEKTVSVLISKLQFYYNPNFKRGCPQLLARMKRRVKIKNSLPVSHSSVQDFDRKHFSAGNNVDNPTSGLVAETSGESLVSTSTNLNVPLIRRPSSSQTIANTTPPMRTDFYPPSATSIRPSEQILSDQHAFLNQLTTFHMHSQSSCTQANGHIVNFVTTTTCTSRYHIISPLQNSYFGLMVEPSTFPTTYPYLPANESLFPSLQLAGNPWFPMPVIPNTSAASLSRSTHQPSSLYIHHPQYN</sequence>
<keyword evidence="6" id="KW-0539">Nucleus</keyword>
<evidence type="ECO:0000313" key="10">
    <source>
        <dbReference type="Ensembl" id="ENSEASP00005018969.2"/>
    </source>
</evidence>
<feature type="compositionally biased region" description="Polar residues" evidence="8">
    <location>
        <begin position="19"/>
        <end position="31"/>
    </location>
</feature>
<proteinExistence type="inferred from homology"/>
<keyword evidence="4" id="KW-0238">DNA-binding</keyword>
<name>A0A8C4M2N7_EQUAS</name>
<dbReference type="GO" id="GO:0043565">
    <property type="term" value="F:sequence-specific DNA binding"/>
    <property type="evidence" value="ECO:0007669"/>
    <property type="project" value="InterPro"/>
</dbReference>
<dbReference type="InterPro" id="IPR036390">
    <property type="entry name" value="WH_DNA-bd_sf"/>
</dbReference>
<dbReference type="Gene3D" id="1.10.10.10">
    <property type="entry name" value="Winged helix-like DNA-binding domain superfamily/Winged helix DNA-binding domain"/>
    <property type="match status" value="1"/>
</dbReference>
<evidence type="ECO:0000256" key="6">
    <source>
        <dbReference type="ARBA" id="ARBA00023242"/>
    </source>
</evidence>
<dbReference type="KEGG" id="eai:123285100"/>
<evidence type="ECO:0000256" key="1">
    <source>
        <dbReference type="ARBA" id="ARBA00004123"/>
    </source>
</evidence>
<dbReference type="RefSeq" id="XP_044624135.1">
    <property type="nucleotide sequence ID" value="XM_044768200.2"/>
</dbReference>
<dbReference type="GO" id="GO:0003700">
    <property type="term" value="F:DNA-binding transcription factor activity"/>
    <property type="evidence" value="ECO:0007669"/>
    <property type="project" value="InterPro"/>
</dbReference>
<dbReference type="Ensembl" id="ENSEAST00005020589.2">
    <property type="protein sequence ID" value="ENSEASP00005018969.2"/>
    <property type="gene ID" value="ENSEASG00005013063.2"/>
</dbReference>
<evidence type="ECO:0000256" key="8">
    <source>
        <dbReference type="SAM" id="MobiDB-lite"/>
    </source>
</evidence>
<evidence type="ECO:0000256" key="5">
    <source>
        <dbReference type="ARBA" id="ARBA00023163"/>
    </source>
</evidence>
<dbReference type="GO" id="GO:0005634">
    <property type="term" value="C:nucleus"/>
    <property type="evidence" value="ECO:0007669"/>
    <property type="project" value="UniProtKB-SubCell"/>
</dbReference>
<gene>
    <name evidence="10" type="primary">LOC123285100</name>
</gene>
<keyword evidence="3" id="KW-0805">Transcription regulation</keyword>
<dbReference type="AlphaFoldDB" id="A0A8C4M2N7"/>
<dbReference type="PANTHER" id="PTHR10015">
    <property type="entry name" value="HEAT SHOCK TRANSCRIPTION FACTOR"/>
    <property type="match status" value="1"/>
</dbReference>
<dbReference type="SUPFAM" id="SSF46785">
    <property type="entry name" value="Winged helix' DNA-binding domain"/>
    <property type="match status" value="1"/>
</dbReference>
<evidence type="ECO:0000256" key="3">
    <source>
        <dbReference type="ARBA" id="ARBA00023015"/>
    </source>
</evidence>